<gene>
    <name evidence="1" type="ORF">SAMN05661053_0817</name>
</gene>
<dbReference type="EMBL" id="UHJL01000001">
    <property type="protein sequence ID" value="SUQ19578.1"/>
    <property type="molecule type" value="Genomic_DNA"/>
</dbReference>
<evidence type="ECO:0000313" key="1">
    <source>
        <dbReference type="EMBL" id="SUQ19578.1"/>
    </source>
</evidence>
<proteinExistence type="predicted"/>
<dbReference type="Proteomes" id="UP000255423">
    <property type="component" value="Unassembled WGS sequence"/>
</dbReference>
<evidence type="ECO:0000313" key="2">
    <source>
        <dbReference type="Proteomes" id="UP000255423"/>
    </source>
</evidence>
<sequence>MPFFTKSNLEDLRKEAEQLSICVEHFLYASEHIPESDWKTKGFYDNCIEKCNGRLKAIHFLMESIRRGRPVTEDELEEARELEDEKLSKLKKDAK</sequence>
<reference evidence="1 2" key="1">
    <citation type="submission" date="2017-08" db="EMBL/GenBank/DDBJ databases">
        <authorList>
            <person name="de Groot N.N."/>
        </authorList>
    </citation>
    <scope>NUCLEOTIDE SEQUENCE [LARGE SCALE GENOMIC DNA]</scope>
    <source>
        <strain evidence="1 2">HM2</strain>
    </source>
</reference>
<name>A0A380RVL7_FIBSU</name>
<accession>A0A380RVL7</accession>
<protein>
    <submittedName>
        <fullName evidence="1">Uncharacterized protein</fullName>
    </submittedName>
</protein>
<organism evidence="1 2">
    <name type="scientific">Fibrobacter succinogenes</name>
    <name type="common">Bacteroides succinogenes</name>
    <dbReference type="NCBI Taxonomy" id="833"/>
    <lineage>
        <taxon>Bacteria</taxon>
        <taxon>Pseudomonadati</taxon>
        <taxon>Fibrobacterota</taxon>
        <taxon>Fibrobacteria</taxon>
        <taxon>Fibrobacterales</taxon>
        <taxon>Fibrobacteraceae</taxon>
        <taxon>Fibrobacter</taxon>
    </lineage>
</organism>
<dbReference type="RefSeq" id="WP_109572169.1">
    <property type="nucleotide sequence ID" value="NZ_UHJL01000001.1"/>
</dbReference>
<dbReference type="AlphaFoldDB" id="A0A380RVL7"/>